<feature type="transmembrane region" description="Helical" evidence="6">
    <location>
        <begin position="6"/>
        <end position="25"/>
    </location>
</feature>
<reference evidence="8 9" key="2">
    <citation type="journal article" date="2012" name="Stand. Genomic Sci.">
        <title>Complete Genome Sequence of Clostridium clariflavum DSM 19732.</title>
        <authorList>
            <person name="Izquierdo J.A."/>
            <person name="Goodwin L."/>
            <person name="Davenport K.W."/>
            <person name="Teshima H."/>
            <person name="Bruce D."/>
            <person name="Detter C."/>
            <person name="Tapia R."/>
            <person name="Han S."/>
            <person name="Land M."/>
            <person name="Hauser L."/>
            <person name="Jeffries C.D."/>
            <person name="Han J."/>
            <person name="Pitluck S."/>
            <person name="Nolan M."/>
            <person name="Chen A."/>
            <person name="Huntemann M."/>
            <person name="Mavromatis K."/>
            <person name="Mikhailova N."/>
            <person name="Liolios K."/>
            <person name="Woyke T."/>
            <person name="Lynd L.R."/>
        </authorList>
    </citation>
    <scope>NUCLEOTIDE SEQUENCE [LARGE SCALE GENOMIC DNA]</scope>
    <source>
        <strain evidence="9">DSM 19732 / NBRC 101661 / EBR45</strain>
    </source>
</reference>
<evidence type="ECO:0000256" key="4">
    <source>
        <dbReference type="ARBA" id="ARBA00022989"/>
    </source>
</evidence>
<protein>
    <submittedName>
        <fullName evidence="8">Flp pilus assembly protein TadC</fullName>
    </submittedName>
</protein>
<dbReference type="PANTHER" id="PTHR35007:SF2">
    <property type="entry name" value="PILUS ASSEMBLE PROTEIN"/>
    <property type="match status" value="1"/>
</dbReference>
<comment type="subcellular location">
    <subcellularLocation>
        <location evidence="1">Cell membrane</location>
        <topology evidence="1">Multi-pass membrane protein</topology>
    </subcellularLocation>
</comment>
<evidence type="ECO:0000256" key="5">
    <source>
        <dbReference type="ARBA" id="ARBA00023136"/>
    </source>
</evidence>
<evidence type="ECO:0000256" key="3">
    <source>
        <dbReference type="ARBA" id="ARBA00022692"/>
    </source>
</evidence>
<evidence type="ECO:0000259" key="7">
    <source>
        <dbReference type="Pfam" id="PF00482"/>
    </source>
</evidence>
<reference evidence="9" key="1">
    <citation type="submission" date="2011-12" db="EMBL/GenBank/DDBJ databases">
        <title>Complete sequence of Clostridium clariflavum DSM 19732.</title>
        <authorList>
            <consortium name="US DOE Joint Genome Institute"/>
            <person name="Lucas S."/>
            <person name="Han J."/>
            <person name="Lapidus A."/>
            <person name="Cheng J.-F."/>
            <person name="Goodwin L."/>
            <person name="Pitluck S."/>
            <person name="Peters L."/>
            <person name="Teshima H."/>
            <person name="Detter J.C."/>
            <person name="Han C."/>
            <person name="Tapia R."/>
            <person name="Land M."/>
            <person name="Hauser L."/>
            <person name="Kyrpides N."/>
            <person name="Ivanova N."/>
            <person name="Pagani I."/>
            <person name="Kitzmiller T."/>
            <person name="Lynd L."/>
            <person name="Izquierdo J."/>
            <person name="Woyke T."/>
        </authorList>
    </citation>
    <scope>NUCLEOTIDE SEQUENCE [LARGE SCALE GENOMIC DNA]</scope>
    <source>
        <strain evidence="9">DSM 19732 / NBRC 101661 / EBR45</strain>
    </source>
</reference>
<keyword evidence="4 6" id="KW-1133">Transmembrane helix</keyword>
<dbReference type="InterPro" id="IPR018076">
    <property type="entry name" value="T2SS_GspF_dom"/>
</dbReference>
<dbReference type="STRING" id="720554.Clocl_0423"/>
<name>G8LS91_ACECE</name>
<dbReference type="Proteomes" id="UP000005435">
    <property type="component" value="Chromosome"/>
</dbReference>
<proteinExistence type="predicted"/>
<evidence type="ECO:0000256" key="2">
    <source>
        <dbReference type="ARBA" id="ARBA00022475"/>
    </source>
</evidence>
<dbReference type="eggNOG" id="COG2064">
    <property type="taxonomic scope" value="Bacteria"/>
</dbReference>
<dbReference type="KEGG" id="ccl:Clocl_0423"/>
<evidence type="ECO:0000313" key="9">
    <source>
        <dbReference type="Proteomes" id="UP000005435"/>
    </source>
</evidence>
<feature type="transmembrane region" description="Helical" evidence="6">
    <location>
        <begin position="84"/>
        <end position="108"/>
    </location>
</feature>
<feature type="transmembrane region" description="Helical" evidence="6">
    <location>
        <begin position="114"/>
        <end position="132"/>
    </location>
</feature>
<sequence length="288" mass="32782" precursor="true">MSTLNIVIMTVGTVALLLWLIFFILGNKYDGMFDSLNEKDFPLKEIYGVGYAALETFRYSFNSKSDRKLKHEIEILYGDKYAEYFLRVIHAQKVTLSMTLFVISFVFYGLTNEIGVLLVMFMFSGLAFYYYGTLTHKKILKRSDEMLRDFTEVVSKLALLTNAGMILREAWETVAKGGNTTFYQEMQRSVDQMKNGVTEIDALYEFGVRCIIPEIKKLTSTLIQGLIKGNSELAAILQEQSKEVWDAKKQRVKRQGEKAASKLLIPMSIMFLGILIMIVVPIFANIGA</sequence>
<dbReference type="PANTHER" id="PTHR35007">
    <property type="entry name" value="INTEGRAL MEMBRANE PROTEIN-RELATED"/>
    <property type="match status" value="1"/>
</dbReference>
<keyword evidence="5 6" id="KW-0472">Membrane</keyword>
<keyword evidence="9" id="KW-1185">Reference proteome</keyword>
<keyword evidence="3 6" id="KW-0812">Transmembrane</keyword>
<dbReference type="EMBL" id="CP003065">
    <property type="protein sequence ID" value="AEV67152.1"/>
    <property type="molecule type" value="Genomic_DNA"/>
</dbReference>
<feature type="domain" description="Type II secretion system protein GspF" evidence="7">
    <location>
        <begin position="156"/>
        <end position="281"/>
    </location>
</feature>
<dbReference type="RefSeq" id="WP_014253784.1">
    <property type="nucleotide sequence ID" value="NC_016627.1"/>
</dbReference>
<accession>G8LS91</accession>
<dbReference type="HOGENOM" id="CLU_083256_0_0_9"/>
<dbReference type="GO" id="GO:0005886">
    <property type="term" value="C:plasma membrane"/>
    <property type="evidence" value="ECO:0007669"/>
    <property type="project" value="UniProtKB-SubCell"/>
</dbReference>
<keyword evidence="2" id="KW-1003">Cell membrane</keyword>
<organism evidence="8 9">
    <name type="scientific">Acetivibrio clariflavus (strain DSM 19732 / NBRC 101661 / EBR45)</name>
    <name type="common">Clostridium clariflavum</name>
    <dbReference type="NCBI Taxonomy" id="720554"/>
    <lineage>
        <taxon>Bacteria</taxon>
        <taxon>Bacillati</taxon>
        <taxon>Bacillota</taxon>
        <taxon>Clostridia</taxon>
        <taxon>Eubacteriales</taxon>
        <taxon>Oscillospiraceae</taxon>
        <taxon>Acetivibrio</taxon>
    </lineage>
</organism>
<evidence type="ECO:0000256" key="1">
    <source>
        <dbReference type="ARBA" id="ARBA00004651"/>
    </source>
</evidence>
<evidence type="ECO:0000313" key="8">
    <source>
        <dbReference type="EMBL" id="AEV67152.1"/>
    </source>
</evidence>
<feature type="transmembrane region" description="Helical" evidence="6">
    <location>
        <begin position="263"/>
        <end position="284"/>
    </location>
</feature>
<dbReference type="Pfam" id="PF00482">
    <property type="entry name" value="T2SSF"/>
    <property type="match status" value="1"/>
</dbReference>
<evidence type="ECO:0000256" key="6">
    <source>
        <dbReference type="SAM" id="Phobius"/>
    </source>
</evidence>
<gene>
    <name evidence="8" type="ordered locus">Clocl_0423</name>
</gene>
<dbReference type="OrthoDB" id="9793966at2"/>
<dbReference type="AlphaFoldDB" id="G8LS91"/>